<accession>A0A1I7RKU8</accession>
<evidence type="ECO:0000313" key="2">
    <source>
        <dbReference type="Proteomes" id="UP000095284"/>
    </source>
</evidence>
<dbReference type="WBParaSite" id="BXY_0133200.1">
    <property type="protein sequence ID" value="BXY_0133200.1"/>
    <property type="gene ID" value="BXY_0133200"/>
</dbReference>
<protein>
    <submittedName>
        <fullName evidence="3">Uncharacterized protein</fullName>
    </submittedName>
</protein>
<dbReference type="AlphaFoldDB" id="A0A1I7RKU8"/>
<name>A0A1I7RKU8_BURXY</name>
<evidence type="ECO:0000313" key="3">
    <source>
        <dbReference type="WBParaSite" id="BXY_0133200.1"/>
    </source>
</evidence>
<proteinExistence type="predicted"/>
<sequence length="424" mass="47194">MCHIPFLYDFFQPVDADRMSDDALAADWRTSQSFPRQSSLKVNHYVLLSNLHPDSDDRRAQWRETAELPENCVGSSSWVINDLAQPPPRPPLVRQRSSDWDHMRFNRVKTKSSETWPTGLDKHGGRPRVRKTGLDCFNLSAAFIFLRIVLYHASTIQSNIFIACVPCRGPVFDGEMVDYSDSNKTTLRLWSLNENGQQISRAQRMMRPKISLDSAPEAATESRLGPEHSLDADARKHLWSISPTAFHQSFDDRLKGCEEAVLSNSCSNIEEQVRRNHGRRTRRAAFCSGDSSKGPMAASYGFSGNDGLSSGGNRPPNLGGRSPQSSFDSNGDVGQVTLNLMRVNGTMPGFKTLLASSNSPGTLQRNLQGQARDSLAKINTGAPTTTPQVICGEFVKRKESLGRPRKESDAIRILSENVHQFESR</sequence>
<evidence type="ECO:0000256" key="1">
    <source>
        <dbReference type="SAM" id="MobiDB-lite"/>
    </source>
</evidence>
<reference evidence="3" key="1">
    <citation type="submission" date="2016-11" db="UniProtKB">
        <authorList>
            <consortium name="WormBaseParasite"/>
        </authorList>
    </citation>
    <scope>IDENTIFICATION</scope>
</reference>
<dbReference type="Proteomes" id="UP000095284">
    <property type="component" value="Unplaced"/>
</dbReference>
<organism evidence="2 3">
    <name type="scientific">Bursaphelenchus xylophilus</name>
    <name type="common">Pinewood nematode worm</name>
    <name type="synonym">Aphelenchoides xylophilus</name>
    <dbReference type="NCBI Taxonomy" id="6326"/>
    <lineage>
        <taxon>Eukaryota</taxon>
        <taxon>Metazoa</taxon>
        <taxon>Ecdysozoa</taxon>
        <taxon>Nematoda</taxon>
        <taxon>Chromadorea</taxon>
        <taxon>Rhabditida</taxon>
        <taxon>Tylenchina</taxon>
        <taxon>Tylenchomorpha</taxon>
        <taxon>Aphelenchoidea</taxon>
        <taxon>Aphelenchoididae</taxon>
        <taxon>Bursaphelenchus</taxon>
    </lineage>
</organism>
<feature type="region of interest" description="Disordered" evidence="1">
    <location>
        <begin position="275"/>
        <end position="332"/>
    </location>
</feature>